<dbReference type="Gene3D" id="2.60.210.10">
    <property type="entry name" value="Apoptosis, Tumor Necrosis Factor Receptor Associated Protein 2, Chain A"/>
    <property type="match status" value="2"/>
</dbReference>
<dbReference type="Proteomes" id="UP000492821">
    <property type="component" value="Unassembled WGS sequence"/>
</dbReference>
<protein>
    <submittedName>
        <fullName evidence="3">MATH domain-containing protein</fullName>
    </submittedName>
</protein>
<evidence type="ECO:0000313" key="2">
    <source>
        <dbReference type="Proteomes" id="UP000492821"/>
    </source>
</evidence>
<proteinExistence type="predicted"/>
<evidence type="ECO:0000313" key="3">
    <source>
        <dbReference type="WBParaSite" id="Pan_g19020.t1"/>
    </source>
</evidence>
<sequence>MCHGYPMLVSHETIRSGKIIRNGSFVIRCEIHFKIELDKLTINKITKKRTVDGITWWIQYYPSGLQSTDKGYISVYFYVEGGPIKADFSCAMSIGDDIIQKRVSEACEKCDNWGDNKWFSHKQCQIANHNNDVIDLVCQITFTKPFPTPQNDSTLLQSVNKITKTCIEDAVTFTILECQLELNEVGDFDSTPKKFAERSGRHQWRILYFPAGDLNRSKGHISLHIEASTTEAETVILSGVIKIDGTPFEKKFKMFVENEDSSLAFSKLITHEELRGIGGIINNQIVFICEVLFET</sequence>
<reference evidence="3" key="2">
    <citation type="submission" date="2020-10" db="UniProtKB">
        <authorList>
            <consortium name="WormBaseParasite"/>
        </authorList>
    </citation>
    <scope>IDENTIFICATION</scope>
</reference>
<accession>A0A7E4VDN4</accession>
<feature type="domain" description="MATH" evidence="1">
    <location>
        <begin position="168"/>
        <end position="291"/>
    </location>
</feature>
<organism evidence="2 3">
    <name type="scientific">Panagrellus redivivus</name>
    <name type="common">Microworm</name>
    <dbReference type="NCBI Taxonomy" id="6233"/>
    <lineage>
        <taxon>Eukaryota</taxon>
        <taxon>Metazoa</taxon>
        <taxon>Ecdysozoa</taxon>
        <taxon>Nematoda</taxon>
        <taxon>Chromadorea</taxon>
        <taxon>Rhabditida</taxon>
        <taxon>Tylenchina</taxon>
        <taxon>Panagrolaimomorpha</taxon>
        <taxon>Panagrolaimoidea</taxon>
        <taxon>Panagrolaimidae</taxon>
        <taxon>Panagrellus</taxon>
    </lineage>
</organism>
<dbReference type="InterPro" id="IPR002083">
    <property type="entry name" value="MATH/TRAF_dom"/>
</dbReference>
<reference evidence="2" key="1">
    <citation type="journal article" date="2013" name="Genetics">
        <title>The draft genome and transcriptome of Panagrellus redivivus are shaped by the harsh demands of a free-living lifestyle.</title>
        <authorList>
            <person name="Srinivasan J."/>
            <person name="Dillman A.R."/>
            <person name="Macchietto M.G."/>
            <person name="Heikkinen L."/>
            <person name="Lakso M."/>
            <person name="Fracchia K.M."/>
            <person name="Antoshechkin I."/>
            <person name="Mortazavi A."/>
            <person name="Wong G."/>
            <person name="Sternberg P.W."/>
        </authorList>
    </citation>
    <scope>NUCLEOTIDE SEQUENCE [LARGE SCALE GENOMIC DNA]</scope>
    <source>
        <strain evidence="2">MT8872</strain>
    </source>
</reference>
<dbReference type="CDD" id="cd00121">
    <property type="entry name" value="MATH"/>
    <property type="match status" value="2"/>
</dbReference>
<keyword evidence="2" id="KW-1185">Reference proteome</keyword>
<evidence type="ECO:0000259" key="1">
    <source>
        <dbReference type="PROSITE" id="PS50144"/>
    </source>
</evidence>
<dbReference type="SUPFAM" id="SSF49599">
    <property type="entry name" value="TRAF domain-like"/>
    <property type="match status" value="2"/>
</dbReference>
<dbReference type="WBParaSite" id="Pan_g19020.t1">
    <property type="protein sequence ID" value="Pan_g19020.t1"/>
    <property type="gene ID" value="Pan_g19020"/>
</dbReference>
<dbReference type="AlphaFoldDB" id="A0A7E4VDN4"/>
<dbReference type="PROSITE" id="PS50144">
    <property type="entry name" value="MATH"/>
    <property type="match status" value="1"/>
</dbReference>
<name>A0A7E4VDN4_PANRE</name>
<dbReference type="InterPro" id="IPR008974">
    <property type="entry name" value="TRAF-like"/>
</dbReference>